<reference evidence="2" key="1">
    <citation type="journal article" date="2020" name="Stud. Mycol.">
        <title>101 Dothideomycetes genomes: a test case for predicting lifestyles and emergence of pathogens.</title>
        <authorList>
            <person name="Haridas S."/>
            <person name="Albert R."/>
            <person name="Binder M."/>
            <person name="Bloem J."/>
            <person name="Labutti K."/>
            <person name="Salamov A."/>
            <person name="Andreopoulos B."/>
            <person name="Baker S."/>
            <person name="Barry K."/>
            <person name="Bills G."/>
            <person name="Bluhm B."/>
            <person name="Cannon C."/>
            <person name="Castanera R."/>
            <person name="Culley D."/>
            <person name="Daum C."/>
            <person name="Ezra D."/>
            <person name="Gonzalez J."/>
            <person name="Henrissat B."/>
            <person name="Kuo A."/>
            <person name="Liang C."/>
            <person name="Lipzen A."/>
            <person name="Lutzoni F."/>
            <person name="Magnuson J."/>
            <person name="Mondo S."/>
            <person name="Nolan M."/>
            <person name="Ohm R."/>
            <person name="Pangilinan J."/>
            <person name="Park H.-J."/>
            <person name="Ramirez L."/>
            <person name="Alfaro M."/>
            <person name="Sun H."/>
            <person name="Tritt A."/>
            <person name="Yoshinaga Y."/>
            <person name="Zwiers L.-H."/>
            <person name="Turgeon B."/>
            <person name="Goodwin S."/>
            <person name="Spatafora J."/>
            <person name="Crous P."/>
            <person name="Grigoriev I."/>
        </authorList>
    </citation>
    <scope>NUCLEOTIDE SEQUENCE</scope>
    <source>
        <strain evidence="2">CBS 109.77</strain>
    </source>
</reference>
<dbReference type="OrthoDB" id="3783439at2759"/>
<evidence type="ECO:0008006" key="4">
    <source>
        <dbReference type="Google" id="ProtNLM"/>
    </source>
</evidence>
<evidence type="ECO:0000313" key="3">
    <source>
        <dbReference type="Proteomes" id="UP000799757"/>
    </source>
</evidence>
<accession>A0A6A6XAE3</accession>
<feature type="non-terminal residue" evidence="2">
    <location>
        <position position="68"/>
    </location>
</feature>
<organism evidence="2 3">
    <name type="scientific">Melanomma pulvis-pyrius CBS 109.77</name>
    <dbReference type="NCBI Taxonomy" id="1314802"/>
    <lineage>
        <taxon>Eukaryota</taxon>
        <taxon>Fungi</taxon>
        <taxon>Dikarya</taxon>
        <taxon>Ascomycota</taxon>
        <taxon>Pezizomycotina</taxon>
        <taxon>Dothideomycetes</taxon>
        <taxon>Pleosporomycetidae</taxon>
        <taxon>Pleosporales</taxon>
        <taxon>Melanommataceae</taxon>
        <taxon>Melanomma</taxon>
    </lineage>
</organism>
<evidence type="ECO:0000313" key="2">
    <source>
        <dbReference type="EMBL" id="KAF2792983.1"/>
    </source>
</evidence>
<dbReference type="Proteomes" id="UP000799757">
    <property type="component" value="Unassembled WGS sequence"/>
</dbReference>
<feature type="non-terminal residue" evidence="2">
    <location>
        <position position="1"/>
    </location>
</feature>
<evidence type="ECO:0000256" key="1">
    <source>
        <dbReference type="SAM" id="MobiDB-lite"/>
    </source>
</evidence>
<keyword evidence="3" id="KW-1185">Reference proteome</keyword>
<name>A0A6A6XAE3_9PLEO</name>
<dbReference type="EMBL" id="MU001947">
    <property type="protein sequence ID" value="KAF2792983.1"/>
    <property type="molecule type" value="Genomic_DNA"/>
</dbReference>
<feature type="region of interest" description="Disordered" evidence="1">
    <location>
        <begin position="42"/>
        <end position="68"/>
    </location>
</feature>
<feature type="compositionally biased region" description="Basic residues" evidence="1">
    <location>
        <begin position="53"/>
        <end position="68"/>
    </location>
</feature>
<gene>
    <name evidence="2" type="ORF">K505DRAFT_194660</name>
</gene>
<dbReference type="AlphaFoldDB" id="A0A6A6XAE3"/>
<protein>
    <recommendedName>
        <fullName evidence="4">CCHC-type domain-containing protein</fullName>
    </recommendedName>
</protein>
<proteinExistence type="predicted"/>
<sequence length="68" mass="7324">KRKSRKQKYIQTEGTLTIAEGAKLAPKIGAGGQETVAESLRGSGAADAAPQQRRCRRCGKTRHNARTC</sequence>